<evidence type="ECO:0000256" key="4">
    <source>
        <dbReference type="ARBA" id="ARBA00012262"/>
    </source>
</evidence>
<evidence type="ECO:0000256" key="1">
    <source>
        <dbReference type="ARBA" id="ARBA00001961"/>
    </source>
</evidence>
<evidence type="ECO:0000256" key="7">
    <source>
        <dbReference type="ARBA" id="ARBA00022737"/>
    </source>
</evidence>
<dbReference type="GO" id="GO:0031418">
    <property type="term" value="F:L-ascorbic acid binding"/>
    <property type="evidence" value="ECO:0007669"/>
    <property type="project" value="UniProtKB-KW"/>
</dbReference>
<evidence type="ECO:0000259" key="15">
    <source>
        <dbReference type="PROSITE" id="PS51471"/>
    </source>
</evidence>
<feature type="region of interest" description="Disordered" evidence="14">
    <location>
        <begin position="12"/>
        <end position="72"/>
    </location>
</feature>
<keyword evidence="12" id="KW-0408">Iron</keyword>
<feature type="compositionally biased region" description="Basic and acidic residues" evidence="14">
    <location>
        <begin position="57"/>
        <end position="67"/>
    </location>
</feature>
<reference evidence="16" key="1">
    <citation type="submission" date="2000-01" db="EMBL/GenBank/DDBJ databases">
        <title>Characterization of Brachyury downstream notochord genes in the Ciona intestinalis embryo.</title>
        <authorList>
            <person name="Hotta K."/>
            <person name="Takahashi H."/>
            <person name="Asakura T."/>
            <person name="Saitoh B."/>
            <person name="Takatori N."/>
            <person name="Satou Y."/>
            <person name="Satoh N."/>
        </authorList>
    </citation>
    <scope>NUCLEOTIDE SEQUENCE</scope>
</reference>
<name>Q9NDP6_CIOIN</name>
<dbReference type="GO" id="GO:0005506">
    <property type="term" value="F:iron ion binding"/>
    <property type="evidence" value="ECO:0007669"/>
    <property type="project" value="InterPro"/>
</dbReference>
<evidence type="ECO:0000256" key="10">
    <source>
        <dbReference type="ARBA" id="ARBA00022964"/>
    </source>
</evidence>
<evidence type="ECO:0000256" key="11">
    <source>
        <dbReference type="ARBA" id="ARBA00023002"/>
    </source>
</evidence>
<evidence type="ECO:0000256" key="2">
    <source>
        <dbReference type="ARBA" id="ARBA00001962"/>
    </source>
</evidence>
<evidence type="ECO:0000256" key="9">
    <source>
        <dbReference type="ARBA" id="ARBA00022896"/>
    </source>
</evidence>
<keyword evidence="7" id="KW-0677">Repeat</keyword>
<evidence type="ECO:0000256" key="6">
    <source>
        <dbReference type="ARBA" id="ARBA00022729"/>
    </source>
</evidence>
<feature type="domain" description="Fe2OG dioxygenase" evidence="15">
    <location>
        <begin position="275"/>
        <end position="388"/>
    </location>
</feature>
<keyword evidence="13" id="KW-0325">Glycoprotein</keyword>
<dbReference type="EC" id="1.14.11.7" evidence="4"/>
<dbReference type="InterPro" id="IPR044862">
    <property type="entry name" value="Pro_4_hyd_alph_FE2OG_OXY"/>
</dbReference>
<proteinExistence type="evidence at transcript level"/>
<evidence type="ECO:0000256" key="12">
    <source>
        <dbReference type="ARBA" id="ARBA00023004"/>
    </source>
</evidence>
<keyword evidence="6" id="KW-0732">Signal</keyword>
<evidence type="ECO:0000256" key="14">
    <source>
        <dbReference type="SAM" id="MobiDB-lite"/>
    </source>
</evidence>
<dbReference type="InterPro" id="IPR006620">
    <property type="entry name" value="Pro_4_hyd_alph"/>
</dbReference>
<organism evidence="16">
    <name type="scientific">Ciona intestinalis</name>
    <name type="common">Transparent sea squirt</name>
    <name type="synonym">Ascidia intestinalis</name>
    <dbReference type="NCBI Taxonomy" id="7719"/>
    <lineage>
        <taxon>Eukaryota</taxon>
        <taxon>Metazoa</taxon>
        <taxon>Chordata</taxon>
        <taxon>Tunicata</taxon>
        <taxon>Ascidiacea</taxon>
        <taxon>Phlebobranchia</taxon>
        <taxon>Cionidae</taxon>
        <taxon>Ciona</taxon>
    </lineage>
</organism>
<dbReference type="EMBL" id="AB036854">
    <property type="protein sequence ID" value="BAB00631.1"/>
    <property type="molecule type" value="mRNA"/>
</dbReference>
<comment type="similarity">
    <text evidence="3">Belongs to the leprecan family.</text>
</comment>
<dbReference type="PROSITE" id="PS51471">
    <property type="entry name" value="FE2OG_OXY"/>
    <property type="match status" value="1"/>
</dbReference>
<evidence type="ECO:0000256" key="8">
    <source>
        <dbReference type="ARBA" id="ARBA00022824"/>
    </source>
</evidence>
<evidence type="ECO:0000313" key="16">
    <source>
        <dbReference type="EMBL" id="BAB00631.1"/>
    </source>
</evidence>
<dbReference type="AlphaFoldDB" id="Q9NDP6"/>
<dbReference type="GO" id="GO:0019797">
    <property type="term" value="F:procollagen-proline 3-dioxygenase activity"/>
    <property type="evidence" value="ECO:0007669"/>
    <property type="project" value="UniProtKB-EC"/>
</dbReference>
<keyword evidence="5" id="KW-0479">Metal-binding</keyword>
<dbReference type="FunFam" id="2.60.120.620:FF:000003">
    <property type="entry name" value="Prolyl 3-hydroxylase 2"/>
    <property type="match status" value="1"/>
</dbReference>
<comment type="cofactor">
    <cofactor evidence="1">
        <name>L-ascorbate</name>
        <dbReference type="ChEBI" id="CHEBI:38290"/>
    </cofactor>
</comment>
<dbReference type="InterPro" id="IPR005123">
    <property type="entry name" value="Oxoglu/Fe-dep_dioxygenase_dom"/>
</dbReference>
<dbReference type="Gene3D" id="2.60.120.620">
    <property type="entry name" value="q2cbj1_9rhob like domain"/>
    <property type="match status" value="1"/>
</dbReference>
<comment type="cofactor">
    <cofactor evidence="2">
        <name>Fe cation</name>
        <dbReference type="ChEBI" id="CHEBI:24875"/>
    </cofactor>
</comment>
<dbReference type="PANTHER" id="PTHR14049:SF9">
    <property type="entry name" value="PROCOLLAGEN-PROLINE 3-DIOXYGENASE"/>
    <property type="match status" value="1"/>
</dbReference>
<accession>Q9NDP6</accession>
<keyword evidence="11" id="KW-0560">Oxidoreductase</keyword>
<keyword evidence="9" id="KW-0847">Vitamin C</keyword>
<sequence>MMVTQKKIIYESSENVADSTENNADLAENEDSIVGEMGDISKNTEDTEDNGDSAENIELKENSDKSTKNVAATLKQVEPPKESKTQAKVEYNSMKDKTEDMIEAKDAYNARMEVIRKKREAESDVDISHMSSDIGHEVIDSNSIISIIDSTSLPQPPTPEGPLLHNKVVMLSNSTQMAGPLRFAVDGFASEQQCQDLIDLELSGGVLGDGYMGRVSPHSEHELFQGMTVYLAAKLAEKGKVPPQTAALYYKLSEEARLQVKMYFKLTQELYFDYTHLVCRTTVKGKPVKRTDLSHPVHSDNCLLKENGSCLKERPAYTWRDYSAILYLNDEFEGGEFIMTDATARRVKVQVRPKCGRLVSFSAGKECLHGVKPVTKGRRCAMALWFTMDPTHNEESRQKAEKILKRLLKDEL</sequence>
<keyword evidence="10" id="KW-0223">Dioxygenase</keyword>
<evidence type="ECO:0000256" key="5">
    <source>
        <dbReference type="ARBA" id="ARBA00022723"/>
    </source>
</evidence>
<accession>A0A1W2VN73</accession>
<gene>
    <name evidence="16" type="primary">Ci-leprecan</name>
</gene>
<dbReference type="PANTHER" id="PTHR14049">
    <property type="entry name" value="LEPRECAN 1"/>
    <property type="match status" value="1"/>
</dbReference>
<protein>
    <recommendedName>
        <fullName evidence="4">procollagen-proline 3-dioxygenase</fullName>
        <ecNumber evidence="4">1.14.11.7</ecNumber>
    </recommendedName>
</protein>
<keyword evidence="8" id="KW-0256">Endoplasmic reticulum</keyword>
<evidence type="ECO:0000256" key="3">
    <source>
        <dbReference type="ARBA" id="ARBA00006487"/>
    </source>
</evidence>
<dbReference type="KEGG" id="cin:445606"/>
<evidence type="ECO:0000256" key="13">
    <source>
        <dbReference type="ARBA" id="ARBA00023180"/>
    </source>
</evidence>
<feature type="compositionally biased region" description="Polar residues" evidence="14">
    <location>
        <begin position="12"/>
        <end position="23"/>
    </location>
</feature>
<dbReference type="GO" id="GO:0032963">
    <property type="term" value="P:collagen metabolic process"/>
    <property type="evidence" value="ECO:0007669"/>
    <property type="project" value="InterPro"/>
</dbReference>
<dbReference type="Pfam" id="PF13640">
    <property type="entry name" value="2OG-FeII_Oxy_3"/>
    <property type="match status" value="1"/>
</dbReference>
<dbReference type="OrthoDB" id="8517835at2759"/>
<dbReference type="SMART" id="SM00702">
    <property type="entry name" value="P4Hc"/>
    <property type="match status" value="1"/>
</dbReference>
<dbReference type="InterPro" id="IPR039575">
    <property type="entry name" value="P3H"/>
</dbReference>